<name>A0ABP0TCY8_9BRYO</name>
<evidence type="ECO:0000313" key="2">
    <source>
        <dbReference type="EMBL" id="CAK9192595.1"/>
    </source>
</evidence>
<sequence>MVAMESGNCFRCFEDPSVWKMCCKDFNTATSCEWWIQKEPRVAFLEFDRSQKSMSCLVRTETGKNRLLVKGAVEHVLERSSHLQLSDGRVVEIIDFAREALLSKLQSMSSKALRCLAFAFKEDLGELCDYDGDTHPGHRILLEPANYELVESGLIFVSMVGLRDPPREEVSKAIDDCGEAGIHVMVITGDNKNTAEAICREIGVFSEGEDLREKSFTGRDFLALPVERR</sequence>
<protein>
    <submittedName>
        <fullName evidence="2">Uncharacterized protein</fullName>
    </submittedName>
</protein>
<dbReference type="SUPFAM" id="SSF81660">
    <property type="entry name" value="Metal cation-transporting ATPase, ATP-binding domain N"/>
    <property type="match status" value="1"/>
</dbReference>
<dbReference type="EMBL" id="OZ019893">
    <property type="protein sequence ID" value="CAK9192595.1"/>
    <property type="molecule type" value="Genomic_DNA"/>
</dbReference>
<keyword evidence="3" id="KW-1185">Reference proteome</keyword>
<dbReference type="SUPFAM" id="SSF56784">
    <property type="entry name" value="HAD-like"/>
    <property type="match status" value="1"/>
</dbReference>
<dbReference type="PANTHER" id="PTHR24093:SF506">
    <property type="entry name" value="CATION-TRANSPORTING ATPASE PMA1"/>
    <property type="match status" value="1"/>
</dbReference>
<keyword evidence="1" id="KW-0460">Magnesium</keyword>
<dbReference type="InterPro" id="IPR036412">
    <property type="entry name" value="HAD-like_sf"/>
</dbReference>
<dbReference type="InterPro" id="IPR023299">
    <property type="entry name" value="ATPase_P-typ_cyto_dom_N"/>
</dbReference>
<accession>A0ABP0TCY8</accession>
<dbReference type="Pfam" id="PF13246">
    <property type="entry name" value="Cation_ATPase"/>
    <property type="match status" value="1"/>
</dbReference>
<dbReference type="Gene3D" id="3.40.1110.10">
    <property type="entry name" value="Calcium-transporting ATPase, cytoplasmic domain N"/>
    <property type="match status" value="1"/>
</dbReference>
<organism evidence="2 3">
    <name type="scientific">Sphagnum troendelagicum</name>
    <dbReference type="NCBI Taxonomy" id="128251"/>
    <lineage>
        <taxon>Eukaryota</taxon>
        <taxon>Viridiplantae</taxon>
        <taxon>Streptophyta</taxon>
        <taxon>Embryophyta</taxon>
        <taxon>Bryophyta</taxon>
        <taxon>Sphagnophytina</taxon>
        <taxon>Sphagnopsida</taxon>
        <taxon>Sphagnales</taxon>
        <taxon>Sphagnaceae</taxon>
        <taxon>Sphagnum</taxon>
    </lineage>
</organism>
<reference evidence="2 3" key="1">
    <citation type="submission" date="2024-02" db="EMBL/GenBank/DDBJ databases">
        <authorList>
            <consortium name="ELIXIR-Norway"/>
            <consortium name="Elixir Norway"/>
        </authorList>
    </citation>
    <scope>NUCLEOTIDE SEQUENCE [LARGE SCALE GENOMIC DNA]</scope>
</reference>
<dbReference type="Gene3D" id="3.40.50.1000">
    <property type="entry name" value="HAD superfamily/HAD-like"/>
    <property type="match status" value="1"/>
</dbReference>
<dbReference type="Proteomes" id="UP001497512">
    <property type="component" value="Chromosome 1"/>
</dbReference>
<gene>
    <name evidence="2" type="ORF">CSSPTR1EN2_LOCUS1969</name>
</gene>
<dbReference type="PANTHER" id="PTHR24093">
    <property type="entry name" value="CATION TRANSPORTING ATPASE"/>
    <property type="match status" value="1"/>
</dbReference>
<dbReference type="PRINTS" id="PR00119">
    <property type="entry name" value="CATATPASE"/>
</dbReference>
<dbReference type="InterPro" id="IPR023214">
    <property type="entry name" value="HAD_sf"/>
</dbReference>
<evidence type="ECO:0000256" key="1">
    <source>
        <dbReference type="ARBA" id="ARBA00022842"/>
    </source>
</evidence>
<proteinExistence type="predicted"/>
<evidence type="ECO:0000313" key="3">
    <source>
        <dbReference type="Proteomes" id="UP001497512"/>
    </source>
</evidence>